<evidence type="ECO:0000256" key="1">
    <source>
        <dbReference type="ARBA" id="ARBA00001092"/>
    </source>
</evidence>
<evidence type="ECO:0000256" key="9">
    <source>
        <dbReference type="SAM" id="SignalP"/>
    </source>
</evidence>
<comment type="caution">
    <text evidence="10">The sequence shown here is derived from an EMBL/GenBank/DDBJ whole genome shotgun (WGS) entry which is preliminary data.</text>
</comment>
<dbReference type="AlphaFoldDB" id="A0AA89BYA5"/>
<evidence type="ECO:0000256" key="7">
    <source>
        <dbReference type="ARBA" id="ARBA00022801"/>
    </source>
</evidence>
<comment type="function">
    <text evidence="2">Exopeptidase that catalyzes the hydrolytic cleavage of multi-L-arginyl-poly-L-aspartic acid (cyanophycin; a water-insoluble reserve polymer) into aspartate-arginine dipeptides.</text>
</comment>
<feature type="chain" id="PRO_5041670875" description="Cyanophycinase" evidence="9">
    <location>
        <begin position="23"/>
        <end position="427"/>
    </location>
</feature>
<dbReference type="GO" id="GO:0008236">
    <property type="term" value="F:serine-type peptidase activity"/>
    <property type="evidence" value="ECO:0007669"/>
    <property type="project" value="UniProtKB-KW"/>
</dbReference>
<dbReference type="NCBIfam" id="TIGR02069">
    <property type="entry name" value="cyanophycinase"/>
    <property type="match status" value="1"/>
</dbReference>
<organism evidence="10 11">
    <name type="scientific">Pinctada imbricata</name>
    <name type="common">Atlantic pearl-oyster</name>
    <name type="synonym">Pinctada martensii</name>
    <dbReference type="NCBI Taxonomy" id="66713"/>
    <lineage>
        <taxon>Eukaryota</taxon>
        <taxon>Metazoa</taxon>
        <taxon>Spiralia</taxon>
        <taxon>Lophotrochozoa</taxon>
        <taxon>Mollusca</taxon>
        <taxon>Bivalvia</taxon>
        <taxon>Autobranchia</taxon>
        <taxon>Pteriomorphia</taxon>
        <taxon>Pterioida</taxon>
        <taxon>Pterioidea</taxon>
        <taxon>Pteriidae</taxon>
        <taxon>Pinctada</taxon>
    </lineage>
</organism>
<keyword evidence="6" id="KW-0645">Protease</keyword>
<evidence type="ECO:0000256" key="4">
    <source>
        <dbReference type="ARBA" id="ARBA00013115"/>
    </source>
</evidence>
<evidence type="ECO:0000256" key="3">
    <source>
        <dbReference type="ARBA" id="ARBA00006534"/>
    </source>
</evidence>
<protein>
    <recommendedName>
        <fullName evidence="5">Cyanophycinase</fullName>
        <ecNumber evidence="4">3.4.15.6</ecNumber>
    </recommendedName>
</protein>
<evidence type="ECO:0000313" key="11">
    <source>
        <dbReference type="Proteomes" id="UP001186944"/>
    </source>
</evidence>
<reference evidence="10" key="1">
    <citation type="submission" date="2019-08" db="EMBL/GenBank/DDBJ databases">
        <title>The improved chromosome-level genome for the pearl oyster Pinctada fucata martensii using PacBio sequencing and Hi-C.</title>
        <authorList>
            <person name="Zheng Z."/>
        </authorList>
    </citation>
    <scope>NUCLEOTIDE SEQUENCE</scope>
    <source>
        <strain evidence="10">ZZ-2019</strain>
        <tissue evidence="10">Adductor muscle</tissue>
    </source>
</reference>
<sequence length="427" mass="46866">MVIRTIFDILSFFLCCLSISKAVFLNGGFPLHQYTQYGRGLVLVGGGLEENNTEIYNAIVDMAGGKGKAKIGIINAASSDPVGAFQYYRDIFLHRYGALEANRIAIDLNHTSGNSDAAIVALVRQQTGFFFGGGDQQRVIESFILSNGKESPVLVALRERFNLGAVIAGSSAGTACQPASVMIRGGVSWDALRYGAYSKPSSSHPDDLVYNPNGGLAFLDNYVIDTHFSQRGREGRLIRLLCDTHDLHGVGTSRGFGVDENTALVVTHAGTDNVKGKVIGQHGVFFADVSKAVVDSRSHYFSVNGVRAHFLTHGDEINLNTMDITFSSAKTSMRGHENYDHALTTDDIFYGKSSNPNRKPEFTRVATSIFDARLDRSTFGDTYESRPRFRVTMSRVDGESEGWVERKGTFHSDITSYKNMHIEIKEK</sequence>
<comment type="catalytic activity">
    <reaction evidence="1">
        <text>[L-4-(L-arginin-2-N-yl)aspartate](n) + H2O = [L-4-(L-arginin-2-N-yl)aspartate](n-1) + L-4-(L-arginin-2-N-yl)aspartate</text>
        <dbReference type="Rhea" id="RHEA:12845"/>
        <dbReference type="Rhea" id="RHEA-COMP:13728"/>
        <dbReference type="Rhea" id="RHEA-COMP:13734"/>
        <dbReference type="ChEBI" id="CHEBI:15377"/>
        <dbReference type="ChEBI" id="CHEBI:137986"/>
        <dbReference type="ChEBI" id="CHEBI:137991"/>
        <dbReference type="EC" id="3.4.15.6"/>
    </reaction>
</comment>
<keyword evidence="9" id="KW-0732">Signal</keyword>
<accession>A0AA89BYA5</accession>
<evidence type="ECO:0000256" key="5">
    <source>
        <dbReference type="ARBA" id="ARBA00015719"/>
    </source>
</evidence>
<gene>
    <name evidence="10" type="ORF">FSP39_008012</name>
</gene>
<comment type="similarity">
    <text evidence="3">Belongs to the peptidase S51 family.</text>
</comment>
<dbReference type="InterPro" id="IPR029062">
    <property type="entry name" value="Class_I_gatase-like"/>
</dbReference>
<dbReference type="SUPFAM" id="SSF52317">
    <property type="entry name" value="Class I glutamine amidotransferase-like"/>
    <property type="match status" value="1"/>
</dbReference>
<dbReference type="EMBL" id="VSWD01000008">
    <property type="protein sequence ID" value="KAK3094934.1"/>
    <property type="molecule type" value="Genomic_DNA"/>
</dbReference>
<evidence type="ECO:0000256" key="2">
    <source>
        <dbReference type="ARBA" id="ARBA00002039"/>
    </source>
</evidence>
<dbReference type="InterPro" id="IPR011811">
    <property type="entry name" value="Peptidase_S51_cyanophycinase"/>
</dbReference>
<evidence type="ECO:0000256" key="6">
    <source>
        <dbReference type="ARBA" id="ARBA00022670"/>
    </source>
</evidence>
<dbReference type="PANTHER" id="PTHR36175">
    <property type="entry name" value="CYANOPHYCINASE"/>
    <property type="match status" value="1"/>
</dbReference>
<dbReference type="Proteomes" id="UP001186944">
    <property type="component" value="Unassembled WGS sequence"/>
</dbReference>
<evidence type="ECO:0000256" key="8">
    <source>
        <dbReference type="ARBA" id="ARBA00022825"/>
    </source>
</evidence>
<dbReference type="Gene3D" id="3.40.50.880">
    <property type="match status" value="1"/>
</dbReference>
<dbReference type="EC" id="3.4.15.6" evidence="4"/>
<dbReference type="GO" id="GO:0008241">
    <property type="term" value="F:peptidyl-dipeptidase activity"/>
    <property type="evidence" value="ECO:0007669"/>
    <property type="project" value="UniProtKB-EC"/>
</dbReference>
<keyword evidence="11" id="KW-1185">Reference proteome</keyword>
<dbReference type="PIRSF" id="PIRSF032067">
    <property type="entry name" value="Cyanophycinase"/>
    <property type="match status" value="1"/>
</dbReference>
<keyword evidence="7" id="KW-0378">Hydrolase</keyword>
<dbReference type="PANTHER" id="PTHR36175:SF1">
    <property type="entry name" value="CYANOPHYCINASE"/>
    <property type="match status" value="1"/>
</dbReference>
<name>A0AA89BYA5_PINIB</name>
<feature type="signal peptide" evidence="9">
    <location>
        <begin position="1"/>
        <end position="22"/>
    </location>
</feature>
<dbReference type="InterPro" id="IPR005320">
    <property type="entry name" value="Peptidase_S51"/>
</dbReference>
<keyword evidence="8" id="KW-0720">Serine protease</keyword>
<proteinExistence type="inferred from homology"/>
<dbReference type="Pfam" id="PF03575">
    <property type="entry name" value="Peptidase_S51"/>
    <property type="match status" value="1"/>
</dbReference>
<evidence type="ECO:0000313" key="10">
    <source>
        <dbReference type="EMBL" id="KAK3094934.1"/>
    </source>
</evidence>
<dbReference type="GO" id="GO:0006508">
    <property type="term" value="P:proteolysis"/>
    <property type="evidence" value="ECO:0007669"/>
    <property type="project" value="UniProtKB-KW"/>
</dbReference>
<dbReference type="CDD" id="cd03145">
    <property type="entry name" value="GAT1_cyanophycinase"/>
    <property type="match status" value="1"/>
</dbReference>